<evidence type="ECO:0000259" key="5">
    <source>
        <dbReference type="PROSITE" id="PS50865"/>
    </source>
</evidence>
<dbReference type="EMBL" id="AYSA01000281">
    <property type="protein sequence ID" value="ESZ93904.1"/>
    <property type="molecule type" value="Genomic_DNA"/>
</dbReference>
<accession>W9CGP2</accession>
<organism evidence="6 7">
    <name type="scientific">Sclerotinia borealis (strain F-4128)</name>
    <dbReference type="NCBI Taxonomy" id="1432307"/>
    <lineage>
        <taxon>Eukaryota</taxon>
        <taxon>Fungi</taxon>
        <taxon>Dikarya</taxon>
        <taxon>Ascomycota</taxon>
        <taxon>Pezizomycotina</taxon>
        <taxon>Leotiomycetes</taxon>
        <taxon>Helotiales</taxon>
        <taxon>Sclerotiniaceae</taxon>
        <taxon>Sclerotinia</taxon>
    </lineage>
</organism>
<dbReference type="PROSITE" id="PS01360">
    <property type="entry name" value="ZF_MYND_1"/>
    <property type="match status" value="1"/>
</dbReference>
<evidence type="ECO:0000256" key="1">
    <source>
        <dbReference type="ARBA" id="ARBA00022723"/>
    </source>
</evidence>
<keyword evidence="2 4" id="KW-0863">Zinc-finger</keyword>
<dbReference type="SUPFAM" id="SSF144232">
    <property type="entry name" value="HIT/MYND zinc finger-like"/>
    <property type="match status" value="1"/>
</dbReference>
<reference evidence="6 7" key="1">
    <citation type="journal article" date="2014" name="Genome Announc.">
        <title>Draft genome sequence of Sclerotinia borealis, a psychrophilic plant pathogenic fungus.</title>
        <authorList>
            <person name="Mardanov A.V."/>
            <person name="Beletsky A.V."/>
            <person name="Kadnikov V.V."/>
            <person name="Ignatov A.N."/>
            <person name="Ravin N.V."/>
        </authorList>
    </citation>
    <scope>NUCLEOTIDE SEQUENCE [LARGE SCALE GENOMIC DNA]</scope>
    <source>
        <strain evidence="7">F-4157</strain>
    </source>
</reference>
<gene>
    <name evidence="6" type="ORF">SBOR_5725</name>
</gene>
<dbReference type="Proteomes" id="UP000019487">
    <property type="component" value="Unassembled WGS sequence"/>
</dbReference>
<dbReference type="HOGENOM" id="CLU_821737_0_0_1"/>
<dbReference type="OrthoDB" id="437457at2759"/>
<feature type="domain" description="MYND-type" evidence="5">
    <location>
        <begin position="30"/>
        <end position="66"/>
    </location>
</feature>
<keyword evidence="3" id="KW-0862">Zinc</keyword>
<name>W9CGP2_SCLBF</name>
<dbReference type="STRING" id="1432307.W9CGP2"/>
<dbReference type="GO" id="GO:0008270">
    <property type="term" value="F:zinc ion binding"/>
    <property type="evidence" value="ECO:0007669"/>
    <property type="project" value="UniProtKB-KW"/>
</dbReference>
<dbReference type="Gene3D" id="6.10.140.2220">
    <property type="match status" value="1"/>
</dbReference>
<proteinExistence type="predicted"/>
<protein>
    <recommendedName>
        <fullName evidence="5">MYND-type domain-containing protein</fullName>
    </recommendedName>
</protein>
<dbReference type="AlphaFoldDB" id="W9CGP2"/>
<evidence type="ECO:0000313" key="7">
    <source>
        <dbReference type="Proteomes" id="UP000019487"/>
    </source>
</evidence>
<dbReference type="InterPro" id="IPR002893">
    <property type="entry name" value="Znf_MYND"/>
</dbReference>
<evidence type="ECO:0000256" key="3">
    <source>
        <dbReference type="ARBA" id="ARBA00022833"/>
    </source>
</evidence>
<sequence length="338" mass="38121">MSDEGSVSDSSGLDSLVNSSLSLFKSNERCVICDKPKTNFCQRCMSAKYCSKECQADDFPIHKLLCAEYERMSKSTRPTPNAKIAFFFGAPMTGETPKPKLIWWDKERRVMKDGTGRVTYTNVLAEGGRYEDPEVGTTTILNDFARGDHSNDHTAPTGRILGHTLAVHYRHKQGFNSSVANLGIFKATGYNLAKMWNGPVVIYSLEDMHMPYSDLRKVFQDVTMFDFRIGINYFKFYMNKGGRSNGGPEALSVGGMFQYEIHEPKLFEELMVRYAGDAKPIKGVRISCQGDINRLHKKEYQVMDVLPNHPIFFADQPDPHASILKQLGLPLIARKFLS</sequence>
<dbReference type="Pfam" id="PF01753">
    <property type="entry name" value="zf-MYND"/>
    <property type="match status" value="1"/>
</dbReference>
<keyword evidence="1" id="KW-0479">Metal-binding</keyword>
<evidence type="ECO:0000256" key="4">
    <source>
        <dbReference type="PROSITE-ProRule" id="PRU00134"/>
    </source>
</evidence>
<evidence type="ECO:0000313" key="6">
    <source>
        <dbReference type="EMBL" id="ESZ93904.1"/>
    </source>
</evidence>
<evidence type="ECO:0000256" key="2">
    <source>
        <dbReference type="ARBA" id="ARBA00022771"/>
    </source>
</evidence>
<keyword evidence="7" id="KW-1185">Reference proteome</keyword>
<comment type="caution">
    <text evidence="6">The sequence shown here is derived from an EMBL/GenBank/DDBJ whole genome shotgun (WGS) entry which is preliminary data.</text>
</comment>
<dbReference type="PROSITE" id="PS50865">
    <property type="entry name" value="ZF_MYND_2"/>
    <property type="match status" value="1"/>
</dbReference>